<feature type="compositionally biased region" description="Polar residues" evidence="1">
    <location>
        <begin position="79"/>
        <end position="89"/>
    </location>
</feature>
<feature type="region of interest" description="Disordered" evidence="1">
    <location>
        <begin position="69"/>
        <end position="89"/>
    </location>
</feature>
<dbReference type="Proteomes" id="UP000800200">
    <property type="component" value="Unassembled WGS sequence"/>
</dbReference>
<keyword evidence="2" id="KW-0472">Membrane</keyword>
<feature type="transmembrane region" description="Helical" evidence="2">
    <location>
        <begin position="38"/>
        <end position="58"/>
    </location>
</feature>
<accession>A0A6A6EML5</accession>
<keyword evidence="2" id="KW-1133">Transmembrane helix</keyword>
<proteinExistence type="predicted"/>
<name>A0A6A6EML5_9PEZI</name>
<keyword evidence="2" id="KW-0812">Transmembrane</keyword>
<keyword evidence="4" id="KW-1185">Reference proteome</keyword>
<organism evidence="3 4">
    <name type="scientific">Zopfia rhizophila CBS 207.26</name>
    <dbReference type="NCBI Taxonomy" id="1314779"/>
    <lineage>
        <taxon>Eukaryota</taxon>
        <taxon>Fungi</taxon>
        <taxon>Dikarya</taxon>
        <taxon>Ascomycota</taxon>
        <taxon>Pezizomycotina</taxon>
        <taxon>Dothideomycetes</taxon>
        <taxon>Dothideomycetes incertae sedis</taxon>
        <taxon>Zopfiaceae</taxon>
        <taxon>Zopfia</taxon>
    </lineage>
</organism>
<dbReference type="EMBL" id="ML994615">
    <property type="protein sequence ID" value="KAF2192192.1"/>
    <property type="molecule type" value="Genomic_DNA"/>
</dbReference>
<evidence type="ECO:0000256" key="1">
    <source>
        <dbReference type="SAM" id="MobiDB-lite"/>
    </source>
</evidence>
<protein>
    <submittedName>
        <fullName evidence="3">Uncharacterized protein</fullName>
    </submittedName>
</protein>
<dbReference type="AlphaFoldDB" id="A0A6A6EML5"/>
<evidence type="ECO:0000313" key="4">
    <source>
        <dbReference type="Proteomes" id="UP000800200"/>
    </source>
</evidence>
<reference evidence="3" key="1">
    <citation type="journal article" date="2020" name="Stud. Mycol.">
        <title>101 Dothideomycetes genomes: a test case for predicting lifestyles and emergence of pathogens.</title>
        <authorList>
            <person name="Haridas S."/>
            <person name="Albert R."/>
            <person name="Binder M."/>
            <person name="Bloem J."/>
            <person name="Labutti K."/>
            <person name="Salamov A."/>
            <person name="Andreopoulos B."/>
            <person name="Baker S."/>
            <person name="Barry K."/>
            <person name="Bills G."/>
            <person name="Bluhm B."/>
            <person name="Cannon C."/>
            <person name="Castanera R."/>
            <person name="Culley D."/>
            <person name="Daum C."/>
            <person name="Ezra D."/>
            <person name="Gonzalez J."/>
            <person name="Henrissat B."/>
            <person name="Kuo A."/>
            <person name="Liang C."/>
            <person name="Lipzen A."/>
            <person name="Lutzoni F."/>
            <person name="Magnuson J."/>
            <person name="Mondo S."/>
            <person name="Nolan M."/>
            <person name="Ohm R."/>
            <person name="Pangilinan J."/>
            <person name="Park H.-J."/>
            <person name="Ramirez L."/>
            <person name="Alfaro M."/>
            <person name="Sun H."/>
            <person name="Tritt A."/>
            <person name="Yoshinaga Y."/>
            <person name="Zwiers L.-H."/>
            <person name="Turgeon B."/>
            <person name="Goodwin S."/>
            <person name="Spatafora J."/>
            <person name="Crous P."/>
            <person name="Grigoriev I."/>
        </authorList>
    </citation>
    <scope>NUCLEOTIDE SEQUENCE</scope>
    <source>
        <strain evidence="3">CBS 207.26</strain>
    </source>
</reference>
<evidence type="ECO:0000256" key="2">
    <source>
        <dbReference type="SAM" id="Phobius"/>
    </source>
</evidence>
<sequence length="89" mass="9197">MISLRPQGQYLVSGQKEPLSHHNPHTSHHARKICIQNYSIFSLAFLAGATSLSVIAGARSISLIMGDGGGSGSPASAMQALTPSTAPDP</sequence>
<gene>
    <name evidence="3" type="ORF">K469DRAFT_306925</name>
</gene>
<evidence type="ECO:0000313" key="3">
    <source>
        <dbReference type="EMBL" id="KAF2192192.1"/>
    </source>
</evidence>